<evidence type="ECO:0000313" key="3">
    <source>
        <dbReference type="Proteomes" id="UP000800200"/>
    </source>
</evidence>
<proteinExistence type="predicted"/>
<dbReference type="Pfam" id="PF06985">
    <property type="entry name" value="HET"/>
    <property type="match status" value="1"/>
</dbReference>
<dbReference type="InterPro" id="IPR010730">
    <property type="entry name" value="HET"/>
</dbReference>
<feature type="domain" description="Heterokaryon incompatibility" evidence="1">
    <location>
        <begin position="15"/>
        <end position="74"/>
    </location>
</feature>
<protein>
    <recommendedName>
        <fullName evidence="1">Heterokaryon incompatibility domain-containing protein</fullName>
    </recommendedName>
</protein>
<dbReference type="EMBL" id="ML994621">
    <property type="protein sequence ID" value="KAF2189358.1"/>
    <property type="molecule type" value="Genomic_DNA"/>
</dbReference>
<evidence type="ECO:0000313" key="2">
    <source>
        <dbReference type="EMBL" id="KAF2189358.1"/>
    </source>
</evidence>
<name>A0A6A6EFE8_9PEZI</name>
<feature type="non-terminal residue" evidence="2">
    <location>
        <position position="77"/>
    </location>
</feature>
<reference evidence="2" key="1">
    <citation type="journal article" date="2020" name="Stud. Mycol.">
        <title>101 Dothideomycetes genomes: a test case for predicting lifestyles and emergence of pathogens.</title>
        <authorList>
            <person name="Haridas S."/>
            <person name="Albert R."/>
            <person name="Binder M."/>
            <person name="Bloem J."/>
            <person name="Labutti K."/>
            <person name="Salamov A."/>
            <person name="Andreopoulos B."/>
            <person name="Baker S."/>
            <person name="Barry K."/>
            <person name="Bills G."/>
            <person name="Bluhm B."/>
            <person name="Cannon C."/>
            <person name="Castanera R."/>
            <person name="Culley D."/>
            <person name="Daum C."/>
            <person name="Ezra D."/>
            <person name="Gonzalez J."/>
            <person name="Henrissat B."/>
            <person name="Kuo A."/>
            <person name="Liang C."/>
            <person name="Lipzen A."/>
            <person name="Lutzoni F."/>
            <person name="Magnuson J."/>
            <person name="Mondo S."/>
            <person name="Nolan M."/>
            <person name="Ohm R."/>
            <person name="Pangilinan J."/>
            <person name="Park H.-J."/>
            <person name="Ramirez L."/>
            <person name="Alfaro M."/>
            <person name="Sun H."/>
            <person name="Tritt A."/>
            <person name="Yoshinaga Y."/>
            <person name="Zwiers L.-H."/>
            <person name="Turgeon B."/>
            <person name="Goodwin S."/>
            <person name="Spatafora J."/>
            <person name="Crous P."/>
            <person name="Grigoriev I."/>
        </authorList>
    </citation>
    <scope>NUCLEOTIDE SEQUENCE</scope>
    <source>
        <strain evidence="2">CBS 207.26</strain>
    </source>
</reference>
<organism evidence="2 3">
    <name type="scientific">Zopfia rhizophila CBS 207.26</name>
    <dbReference type="NCBI Taxonomy" id="1314779"/>
    <lineage>
        <taxon>Eukaryota</taxon>
        <taxon>Fungi</taxon>
        <taxon>Dikarya</taxon>
        <taxon>Ascomycota</taxon>
        <taxon>Pezizomycotina</taxon>
        <taxon>Dothideomycetes</taxon>
        <taxon>Dothideomycetes incertae sedis</taxon>
        <taxon>Zopfiaceae</taxon>
        <taxon>Zopfia</taxon>
    </lineage>
</organism>
<dbReference type="PANTHER" id="PTHR24148">
    <property type="entry name" value="ANKYRIN REPEAT DOMAIN-CONTAINING PROTEIN 39 HOMOLOG-RELATED"/>
    <property type="match status" value="1"/>
</dbReference>
<dbReference type="AlphaFoldDB" id="A0A6A6EFE8"/>
<dbReference type="Proteomes" id="UP000800200">
    <property type="component" value="Unassembled WGS sequence"/>
</dbReference>
<dbReference type="OrthoDB" id="3553147at2759"/>
<accession>A0A6A6EFE8</accession>
<keyword evidence="3" id="KW-1185">Reference proteome</keyword>
<sequence>RCKLKHAPLNDDFKFVALSYVWGDANDRVVMELNGQDFFITRNLFHVIRQFRDHIAQGQLRDEKFWFWIDAICIYLD</sequence>
<evidence type="ECO:0000259" key="1">
    <source>
        <dbReference type="Pfam" id="PF06985"/>
    </source>
</evidence>
<feature type="non-terminal residue" evidence="2">
    <location>
        <position position="1"/>
    </location>
</feature>
<dbReference type="InterPro" id="IPR052895">
    <property type="entry name" value="HetReg/Transcr_Mod"/>
</dbReference>
<gene>
    <name evidence="2" type="ORF">K469DRAFT_442019</name>
</gene>
<dbReference type="PANTHER" id="PTHR24148:SF73">
    <property type="entry name" value="HET DOMAIN PROTEIN (AFU_ORTHOLOGUE AFUA_8G01020)"/>
    <property type="match status" value="1"/>
</dbReference>